<evidence type="ECO:0000313" key="2">
    <source>
        <dbReference type="EMBL" id="KJA13874.1"/>
    </source>
</evidence>
<organism evidence="2 3">
    <name type="scientific">Hypholoma sublateritium (strain FD-334 SS-4)</name>
    <dbReference type="NCBI Taxonomy" id="945553"/>
    <lineage>
        <taxon>Eukaryota</taxon>
        <taxon>Fungi</taxon>
        <taxon>Dikarya</taxon>
        <taxon>Basidiomycota</taxon>
        <taxon>Agaricomycotina</taxon>
        <taxon>Agaricomycetes</taxon>
        <taxon>Agaricomycetidae</taxon>
        <taxon>Agaricales</taxon>
        <taxon>Agaricineae</taxon>
        <taxon>Strophariaceae</taxon>
        <taxon>Hypholoma</taxon>
    </lineage>
</organism>
<feature type="region of interest" description="Disordered" evidence="1">
    <location>
        <begin position="1"/>
        <end position="29"/>
    </location>
</feature>
<sequence length="348" mass="36844">MFVKARLDDTAGGVLGEHRPPPRGPASSGAVIAWRSSMSGSCDAAPAPAHTSPQALTHRPLRTRTRTPPSATAWCACLPAASPLRVSAPLSSVSRTTASPLLAADMQPARLHVDGTRVRSAPPPSHPHDGPFIHADAMHAAAPCAVPPAHTLGKMHDEAPYTLLVFLNEVIAHDYRLSRQQPAGAFIKAAKSRDEGGERGLWLASLRTQESVSGLAAPKLRRWPDSRHMAVFVGARLNDTPGATPAGLCPPAYGLPPRPPASASHAQTPSSLRRAFFRRPPSLSSVHSDWRSSATQHRAARHLAPGSDAYPGPASPSSRATVPSARVPRYFVVRLLPSSRPIPSLPPL</sequence>
<feature type="compositionally biased region" description="Polar residues" evidence="1">
    <location>
        <begin position="285"/>
        <end position="296"/>
    </location>
</feature>
<dbReference type="AlphaFoldDB" id="A0A0D2N3Q0"/>
<gene>
    <name evidence="2" type="ORF">HYPSUDRAFT_209185</name>
</gene>
<keyword evidence="3" id="KW-1185">Reference proteome</keyword>
<dbReference type="EMBL" id="KN817708">
    <property type="protein sequence ID" value="KJA13874.1"/>
    <property type="molecule type" value="Genomic_DNA"/>
</dbReference>
<feature type="region of interest" description="Disordered" evidence="1">
    <location>
        <begin position="285"/>
        <end position="323"/>
    </location>
</feature>
<evidence type="ECO:0000256" key="1">
    <source>
        <dbReference type="SAM" id="MobiDB-lite"/>
    </source>
</evidence>
<proteinExistence type="predicted"/>
<feature type="region of interest" description="Disordered" evidence="1">
    <location>
        <begin position="41"/>
        <end position="66"/>
    </location>
</feature>
<name>A0A0D2N3Q0_HYPSF</name>
<evidence type="ECO:0000313" key="3">
    <source>
        <dbReference type="Proteomes" id="UP000054270"/>
    </source>
</evidence>
<dbReference type="Proteomes" id="UP000054270">
    <property type="component" value="Unassembled WGS sequence"/>
</dbReference>
<reference evidence="3" key="1">
    <citation type="submission" date="2014-04" db="EMBL/GenBank/DDBJ databases">
        <title>Evolutionary Origins and Diversification of the Mycorrhizal Mutualists.</title>
        <authorList>
            <consortium name="DOE Joint Genome Institute"/>
            <consortium name="Mycorrhizal Genomics Consortium"/>
            <person name="Kohler A."/>
            <person name="Kuo A."/>
            <person name="Nagy L.G."/>
            <person name="Floudas D."/>
            <person name="Copeland A."/>
            <person name="Barry K.W."/>
            <person name="Cichocki N."/>
            <person name="Veneault-Fourrey C."/>
            <person name="LaButti K."/>
            <person name="Lindquist E.A."/>
            <person name="Lipzen A."/>
            <person name="Lundell T."/>
            <person name="Morin E."/>
            <person name="Murat C."/>
            <person name="Riley R."/>
            <person name="Ohm R."/>
            <person name="Sun H."/>
            <person name="Tunlid A."/>
            <person name="Henrissat B."/>
            <person name="Grigoriev I.V."/>
            <person name="Hibbett D.S."/>
            <person name="Martin F."/>
        </authorList>
    </citation>
    <scope>NUCLEOTIDE SEQUENCE [LARGE SCALE GENOMIC DNA]</scope>
    <source>
        <strain evidence="3">FD-334 SS-4</strain>
    </source>
</reference>
<protein>
    <submittedName>
        <fullName evidence="2">Uncharacterized protein</fullName>
    </submittedName>
</protein>
<accession>A0A0D2N3Q0</accession>